<proteinExistence type="predicted"/>
<protein>
    <submittedName>
        <fullName evidence="1">Uncharacterized protein</fullName>
    </submittedName>
</protein>
<sequence>MDNGEREEQDPNTLLKAWPDHLDEAIKILNWCLLPSLKFSPKELLLGVVVNTRRTEPEKAENSLTAEVVYVAQQHLDGYAEAVQHAISRKRVFDNRVLQRQLAEEVFKSGDLVQVY</sequence>
<organism evidence="1 2">
    <name type="scientific">Pluteus cervinus</name>
    <dbReference type="NCBI Taxonomy" id="181527"/>
    <lineage>
        <taxon>Eukaryota</taxon>
        <taxon>Fungi</taxon>
        <taxon>Dikarya</taxon>
        <taxon>Basidiomycota</taxon>
        <taxon>Agaricomycotina</taxon>
        <taxon>Agaricomycetes</taxon>
        <taxon>Agaricomycetidae</taxon>
        <taxon>Agaricales</taxon>
        <taxon>Pluteineae</taxon>
        <taxon>Pluteaceae</taxon>
        <taxon>Pluteus</taxon>
    </lineage>
</organism>
<dbReference type="Proteomes" id="UP000308600">
    <property type="component" value="Unassembled WGS sequence"/>
</dbReference>
<dbReference type="EMBL" id="ML209215">
    <property type="protein sequence ID" value="TFK58740.1"/>
    <property type="molecule type" value="Genomic_DNA"/>
</dbReference>
<name>A0ACD2ZZ98_9AGAR</name>
<keyword evidence="2" id="KW-1185">Reference proteome</keyword>
<evidence type="ECO:0000313" key="2">
    <source>
        <dbReference type="Proteomes" id="UP000308600"/>
    </source>
</evidence>
<accession>A0ACD2ZZ98</accession>
<reference evidence="1 2" key="1">
    <citation type="journal article" date="2019" name="Nat. Ecol. Evol.">
        <title>Megaphylogeny resolves global patterns of mushroom evolution.</title>
        <authorList>
            <person name="Varga T."/>
            <person name="Krizsan K."/>
            <person name="Foldi C."/>
            <person name="Dima B."/>
            <person name="Sanchez-Garcia M."/>
            <person name="Sanchez-Ramirez S."/>
            <person name="Szollosi G.J."/>
            <person name="Szarkandi J.G."/>
            <person name="Papp V."/>
            <person name="Albert L."/>
            <person name="Andreopoulos W."/>
            <person name="Angelini C."/>
            <person name="Antonin V."/>
            <person name="Barry K.W."/>
            <person name="Bougher N.L."/>
            <person name="Buchanan P."/>
            <person name="Buyck B."/>
            <person name="Bense V."/>
            <person name="Catcheside P."/>
            <person name="Chovatia M."/>
            <person name="Cooper J."/>
            <person name="Damon W."/>
            <person name="Desjardin D."/>
            <person name="Finy P."/>
            <person name="Geml J."/>
            <person name="Haridas S."/>
            <person name="Hughes K."/>
            <person name="Justo A."/>
            <person name="Karasinski D."/>
            <person name="Kautmanova I."/>
            <person name="Kiss B."/>
            <person name="Kocsube S."/>
            <person name="Kotiranta H."/>
            <person name="LaButti K.M."/>
            <person name="Lechner B.E."/>
            <person name="Liimatainen K."/>
            <person name="Lipzen A."/>
            <person name="Lukacs Z."/>
            <person name="Mihaltcheva S."/>
            <person name="Morgado L.N."/>
            <person name="Niskanen T."/>
            <person name="Noordeloos M.E."/>
            <person name="Ohm R.A."/>
            <person name="Ortiz-Santana B."/>
            <person name="Ovrebo C."/>
            <person name="Racz N."/>
            <person name="Riley R."/>
            <person name="Savchenko A."/>
            <person name="Shiryaev A."/>
            <person name="Soop K."/>
            <person name="Spirin V."/>
            <person name="Szebenyi C."/>
            <person name="Tomsovsky M."/>
            <person name="Tulloss R.E."/>
            <person name="Uehling J."/>
            <person name="Grigoriev I.V."/>
            <person name="Vagvolgyi C."/>
            <person name="Papp T."/>
            <person name="Martin F.M."/>
            <person name="Miettinen O."/>
            <person name="Hibbett D.S."/>
            <person name="Nagy L.G."/>
        </authorList>
    </citation>
    <scope>NUCLEOTIDE SEQUENCE [LARGE SCALE GENOMIC DNA]</scope>
    <source>
        <strain evidence="1 2">NL-1719</strain>
    </source>
</reference>
<evidence type="ECO:0000313" key="1">
    <source>
        <dbReference type="EMBL" id="TFK58740.1"/>
    </source>
</evidence>
<gene>
    <name evidence="1" type="ORF">BDN72DRAFT_781675</name>
</gene>